<keyword evidence="4" id="KW-1185">Reference proteome</keyword>
<gene>
    <name evidence="3" type="ORF">KI387_009871</name>
</gene>
<evidence type="ECO:0000313" key="3">
    <source>
        <dbReference type="EMBL" id="KAH9305467.1"/>
    </source>
</evidence>
<dbReference type="OMA" id="GDCKVEY"/>
<dbReference type="InterPro" id="IPR035892">
    <property type="entry name" value="C2_domain_sf"/>
</dbReference>
<feature type="compositionally biased region" description="Polar residues" evidence="1">
    <location>
        <begin position="157"/>
        <end position="167"/>
    </location>
</feature>
<dbReference type="PRINTS" id="PR00360">
    <property type="entry name" value="C2DOMAIN"/>
</dbReference>
<feature type="non-terminal residue" evidence="3">
    <location>
        <position position="201"/>
    </location>
</feature>
<dbReference type="PROSITE" id="PS50004">
    <property type="entry name" value="C2"/>
    <property type="match status" value="1"/>
</dbReference>
<organism evidence="3 4">
    <name type="scientific">Taxus chinensis</name>
    <name type="common">Chinese yew</name>
    <name type="synonym">Taxus wallichiana var. chinensis</name>
    <dbReference type="NCBI Taxonomy" id="29808"/>
    <lineage>
        <taxon>Eukaryota</taxon>
        <taxon>Viridiplantae</taxon>
        <taxon>Streptophyta</taxon>
        <taxon>Embryophyta</taxon>
        <taxon>Tracheophyta</taxon>
        <taxon>Spermatophyta</taxon>
        <taxon>Pinopsida</taxon>
        <taxon>Pinidae</taxon>
        <taxon>Conifers II</taxon>
        <taxon>Cupressales</taxon>
        <taxon>Taxaceae</taxon>
        <taxon>Taxus</taxon>
    </lineage>
</organism>
<proteinExistence type="predicted"/>
<comment type="caution">
    <text evidence="3">The sequence shown here is derived from an EMBL/GenBank/DDBJ whole genome shotgun (WGS) entry which is preliminary data.</text>
</comment>
<dbReference type="AlphaFoldDB" id="A0AA38KUV8"/>
<dbReference type="CDD" id="cd00030">
    <property type="entry name" value="C2"/>
    <property type="match status" value="1"/>
</dbReference>
<dbReference type="PANTHER" id="PTHR47264:SF3">
    <property type="entry name" value="SYNAPTOTAGMIN-5 ISOFORM X1"/>
    <property type="match status" value="1"/>
</dbReference>
<dbReference type="SMART" id="SM00239">
    <property type="entry name" value="C2"/>
    <property type="match status" value="1"/>
</dbReference>
<dbReference type="PANTHER" id="PTHR47264">
    <property type="entry name" value="OS01G0128800 PROTEIN"/>
    <property type="match status" value="1"/>
</dbReference>
<feature type="region of interest" description="Disordered" evidence="1">
    <location>
        <begin position="147"/>
        <end position="167"/>
    </location>
</feature>
<dbReference type="Proteomes" id="UP000824469">
    <property type="component" value="Unassembled WGS sequence"/>
</dbReference>
<dbReference type="Gene3D" id="2.60.40.150">
    <property type="entry name" value="C2 domain"/>
    <property type="match status" value="1"/>
</dbReference>
<accession>A0AA38KUV8</accession>
<dbReference type="InterPro" id="IPR000008">
    <property type="entry name" value="C2_dom"/>
</dbReference>
<feature type="domain" description="C2" evidence="2">
    <location>
        <begin position="23"/>
        <end position="131"/>
    </location>
</feature>
<protein>
    <recommendedName>
        <fullName evidence="2">C2 domain-containing protein</fullName>
    </recommendedName>
</protein>
<evidence type="ECO:0000256" key="1">
    <source>
        <dbReference type="SAM" id="MobiDB-lite"/>
    </source>
</evidence>
<evidence type="ECO:0000313" key="4">
    <source>
        <dbReference type="Proteomes" id="UP000824469"/>
    </source>
</evidence>
<dbReference type="SUPFAM" id="SSF49562">
    <property type="entry name" value="C2 domain (Calcium/lipid-binding domain, CaLB)"/>
    <property type="match status" value="1"/>
</dbReference>
<evidence type="ECO:0000259" key="2">
    <source>
        <dbReference type="PROSITE" id="PS50004"/>
    </source>
</evidence>
<dbReference type="Pfam" id="PF00168">
    <property type="entry name" value="C2"/>
    <property type="match status" value="1"/>
</dbReference>
<sequence length="201" mass="22942">MSVFRKRHRRFWKCFCRSPPFPLPETLPLQKQGLAGLSSCSWKQRIWLQQIGGGTSDPYVRVQYGNIKKRTKVVYKTLNPQWNQTLEFPDTGSPLVLHVRDHNAVLPTSNIGDCKVEYERLPPNKTVDKWIPLQGVKKGEIRVQVTRRVPEKKQKTRSSPSSSGITTVDTISGKVRMILKKVQSMAEDGDPEKVCLTLDEL</sequence>
<name>A0AA38KUV8_TAXCH</name>
<dbReference type="EMBL" id="JAHRHJ020000008">
    <property type="protein sequence ID" value="KAH9305467.1"/>
    <property type="molecule type" value="Genomic_DNA"/>
</dbReference>
<reference evidence="3 4" key="1">
    <citation type="journal article" date="2021" name="Nat. Plants">
        <title>The Taxus genome provides insights into paclitaxel biosynthesis.</title>
        <authorList>
            <person name="Xiong X."/>
            <person name="Gou J."/>
            <person name="Liao Q."/>
            <person name="Li Y."/>
            <person name="Zhou Q."/>
            <person name="Bi G."/>
            <person name="Li C."/>
            <person name="Du R."/>
            <person name="Wang X."/>
            <person name="Sun T."/>
            <person name="Guo L."/>
            <person name="Liang H."/>
            <person name="Lu P."/>
            <person name="Wu Y."/>
            <person name="Zhang Z."/>
            <person name="Ro D.K."/>
            <person name="Shang Y."/>
            <person name="Huang S."/>
            <person name="Yan J."/>
        </authorList>
    </citation>
    <scope>NUCLEOTIDE SEQUENCE [LARGE SCALE GENOMIC DNA]</scope>
    <source>
        <strain evidence="3">Ta-2019</strain>
    </source>
</reference>